<evidence type="ECO:0000313" key="5">
    <source>
        <dbReference type="EMBL" id="QIV79804.1"/>
    </source>
</evidence>
<geneLocation type="plasmid" evidence="5 6">
    <name>unnamed1</name>
</geneLocation>
<feature type="domain" description="Tyr recombinase" evidence="4">
    <location>
        <begin position="146"/>
        <end position="356"/>
    </location>
</feature>
<accession>A0A6H0RXY6</accession>
<protein>
    <submittedName>
        <fullName evidence="5">Site-specific integrase</fullName>
    </submittedName>
</protein>
<name>A0A6H0RXY6_9MYCO</name>
<organism evidence="5 6">
    <name type="scientific">Mycolicibacterium frederiksbergense</name>
    <dbReference type="NCBI Taxonomy" id="117567"/>
    <lineage>
        <taxon>Bacteria</taxon>
        <taxon>Bacillati</taxon>
        <taxon>Actinomycetota</taxon>
        <taxon>Actinomycetes</taxon>
        <taxon>Mycobacteriales</taxon>
        <taxon>Mycobacteriaceae</taxon>
        <taxon>Mycolicibacterium</taxon>
    </lineage>
</organism>
<keyword evidence="6" id="KW-1185">Reference proteome</keyword>
<comment type="subcellular location">
    <subcellularLocation>
        <location evidence="1">Cytoplasm</location>
    </subcellularLocation>
</comment>
<sequence>MGVDLPGSAALSLVSKVASLDPQEAVFRAMMAGWSDQQRARVCLPPTILARASVVRRFGDFTGTHPWQWTAEDADAFFSSMRSGSSPKAVSTLRGYQNALRLFCDFITDRRYGWAALCLERFGQPPAQILHDWNTVTHVTEFEGRAGRRPLSFDEVQELFDAADGLVEAARSRHRKGSLSALRDAAMLKTVYAYGLRRQEVVGLDIVDLRSNPKVPAYGRFGGLFVRHGKGSHGDAPKRRTVLTVPEMDWIVGVLEHYVAEVRPCFQPGRHPGLWITERQGRLSKRSANEAFTAARDAAGLPKELDLHSLRHSYVTHLTEFDYPERFVQDQVGHAYASTTSIYSHVSDEYRNRLLRAALTKRGVITEGEP</sequence>
<evidence type="ECO:0000313" key="6">
    <source>
        <dbReference type="Proteomes" id="UP000501849"/>
    </source>
</evidence>
<dbReference type="GO" id="GO:0003677">
    <property type="term" value="F:DNA binding"/>
    <property type="evidence" value="ECO:0007669"/>
    <property type="project" value="InterPro"/>
</dbReference>
<dbReference type="InterPro" id="IPR013762">
    <property type="entry name" value="Integrase-like_cat_sf"/>
</dbReference>
<dbReference type="GO" id="GO:0005737">
    <property type="term" value="C:cytoplasm"/>
    <property type="evidence" value="ECO:0007669"/>
    <property type="project" value="UniProtKB-SubCell"/>
</dbReference>
<gene>
    <name evidence="5" type="ORF">EXE63_01780</name>
</gene>
<keyword evidence="5" id="KW-0614">Plasmid</keyword>
<evidence type="ECO:0000256" key="3">
    <source>
        <dbReference type="ARBA" id="ARBA00023172"/>
    </source>
</evidence>
<dbReference type="EMBL" id="CP038797">
    <property type="protein sequence ID" value="QIV79804.1"/>
    <property type="molecule type" value="Genomic_DNA"/>
</dbReference>
<dbReference type="Proteomes" id="UP000501849">
    <property type="component" value="Plasmid unnamed1"/>
</dbReference>
<reference evidence="5 6" key="1">
    <citation type="submission" date="2019-04" db="EMBL/GenBank/DDBJ databases">
        <title>Draft, Whole-Genome Sequence of the Anthracene-degrading Mycobacterium frederiksbergense LB501T, Isolated from a Polycyclic Aromatic Hydrocarbon (PAH)-Contaminated Soil.</title>
        <authorList>
            <person name="Augelletti F."/>
        </authorList>
    </citation>
    <scope>NUCLEOTIDE SEQUENCE [LARGE SCALE GENOMIC DNA]</scope>
    <source>
        <strain evidence="5 6">LB 501T</strain>
        <plasmid evidence="5 6">unnamed1</plasmid>
    </source>
</reference>
<evidence type="ECO:0000256" key="1">
    <source>
        <dbReference type="ARBA" id="ARBA00004496"/>
    </source>
</evidence>
<dbReference type="KEGG" id="mfre:EXE63_01780"/>
<dbReference type="InterPro" id="IPR011010">
    <property type="entry name" value="DNA_brk_join_enz"/>
</dbReference>
<proteinExistence type="predicted"/>
<dbReference type="GO" id="GO:0015074">
    <property type="term" value="P:DNA integration"/>
    <property type="evidence" value="ECO:0007669"/>
    <property type="project" value="UniProtKB-KW"/>
</dbReference>
<dbReference type="Pfam" id="PF00589">
    <property type="entry name" value="Phage_integrase"/>
    <property type="match status" value="1"/>
</dbReference>
<evidence type="ECO:0000256" key="2">
    <source>
        <dbReference type="ARBA" id="ARBA00022908"/>
    </source>
</evidence>
<dbReference type="PANTHER" id="PTHR30349">
    <property type="entry name" value="PHAGE INTEGRASE-RELATED"/>
    <property type="match status" value="1"/>
</dbReference>
<keyword evidence="2" id="KW-0229">DNA integration</keyword>
<dbReference type="GO" id="GO:0006310">
    <property type="term" value="P:DNA recombination"/>
    <property type="evidence" value="ECO:0007669"/>
    <property type="project" value="UniProtKB-KW"/>
</dbReference>
<dbReference type="RefSeq" id="WP_013470135.1">
    <property type="nucleotide sequence ID" value="NZ_CP038797.1"/>
</dbReference>
<dbReference type="AlphaFoldDB" id="A0A6H0RXY6"/>
<evidence type="ECO:0000259" key="4">
    <source>
        <dbReference type="PROSITE" id="PS51898"/>
    </source>
</evidence>
<keyword evidence="3" id="KW-0233">DNA recombination</keyword>
<dbReference type="PANTHER" id="PTHR30349:SF77">
    <property type="entry name" value="TYROSINE RECOMBINASE XERC"/>
    <property type="match status" value="1"/>
</dbReference>
<dbReference type="InterPro" id="IPR002104">
    <property type="entry name" value="Integrase_catalytic"/>
</dbReference>
<dbReference type="InterPro" id="IPR050090">
    <property type="entry name" value="Tyrosine_recombinase_XerCD"/>
</dbReference>
<dbReference type="PROSITE" id="PS51898">
    <property type="entry name" value="TYR_RECOMBINASE"/>
    <property type="match status" value="1"/>
</dbReference>
<dbReference type="SUPFAM" id="SSF56349">
    <property type="entry name" value="DNA breaking-rejoining enzymes"/>
    <property type="match status" value="1"/>
</dbReference>
<dbReference type="Gene3D" id="1.10.443.10">
    <property type="entry name" value="Intergrase catalytic core"/>
    <property type="match status" value="1"/>
</dbReference>